<dbReference type="InterPro" id="IPR017871">
    <property type="entry name" value="ABC_transporter-like_CS"/>
</dbReference>
<evidence type="ECO:0000256" key="6">
    <source>
        <dbReference type="ARBA" id="ARBA00022840"/>
    </source>
</evidence>
<sequence length="331" mass="36747">MENVALEVKDLKTFFHTEDGVVKAVDGVSFNVNKGETVAIVGESGCGKSVTSFSILRLIKAPGKIEEGSIIFENKDLTKIKESQMRDVRGNDISMIFQEPLTSLNPVFKVGDQIAETILLHQDVDKKEAKKKSIELLKKVGIGRAEQIFNSYPHSLSGGMRQRVMIAMALSCNPKILIADEPTTALDVSIQAQILTLMLDLKKEFGTSIILITHDLGVVAEMADKVIVMYAGQVVEESDVFTLFKNPKHPYTKGLLESTPKVHELEDELKSIPGSVPSASNWPKGCRFYSRCSMRLNHCNDNAPELLGDENHIVRCWLQNEEVVKQSEYAK</sequence>
<dbReference type="PANTHER" id="PTHR43297">
    <property type="entry name" value="OLIGOPEPTIDE TRANSPORT ATP-BINDING PROTEIN APPD"/>
    <property type="match status" value="1"/>
</dbReference>
<keyword evidence="7" id="KW-0472">Membrane</keyword>
<evidence type="ECO:0000256" key="2">
    <source>
        <dbReference type="ARBA" id="ARBA00005417"/>
    </source>
</evidence>
<dbReference type="FunFam" id="3.40.50.300:FF:000016">
    <property type="entry name" value="Oligopeptide ABC transporter ATP-binding component"/>
    <property type="match status" value="1"/>
</dbReference>
<dbReference type="GO" id="GO:0015833">
    <property type="term" value="P:peptide transport"/>
    <property type="evidence" value="ECO:0007669"/>
    <property type="project" value="InterPro"/>
</dbReference>
<keyword evidence="4" id="KW-1003">Cell membrane</keyword>
<evidence type="ECO:0000256" key="1">
    <source>
        <dbReference type="ARBA" id="ARBA00004202"/>
    </source>
</evidence>
<dbReference type="InterPro" id="IPR027417">
    <property type="entry name" value="P-loop_NTPase"/>
</dbReference>
<dbReference type="InterPro" id="IPR050388">
    <property type="entry name" value="ABC_Ni/Peptide_Import"/>
</dbReference>
<dbReference type="PROSITE" id="PS00211">
    <property type="entry name" value="ABC_TRANSPORTER_1"/>
    <property type="match status" value="1"/>
</dbReference>
<comment type="similarity">
    <text evidence="2">Belongs to the ABC transporter superfamily.</text>
</comment>
<evidence type="ECO:0000313" key="9">
    <source>
        <dbReference type="EMBL" id="KGR78723.1"/>
    </source>
</evidence>
<evidence type="ECO:0000256" key="4">
    <source>
        <dbReference type="ARBA" id="ARBA00022475"/>
    </source>
</evidence>
<dbReference type="AlphaFoldDB" id="A0A0A3I7L5"/>
<dbReference type="InterPro" id="IPR003593">
    <property type="entry name" value="AAA+_ATPase"/>
</dbReference>
<comment type="subcellular location">
    <subcellularLocation>
        <location evidence="1">Cell membrane</location>
        <topology evidence="1">Peripheral membrane protein</topology>
    </subcellularLocation>
</comment>
<evidence type="ECO:0000256" key="3">
    <source>
        <dbReference type="ARBA" id="ARBA00022448"/>
    </source>
</evidence>
<dbReference type="eggNOG" id="COG0444">
    <property type="taxonomic scope" value="Bacteria"/>
</dbReference>
<dbReference type="PROSITE" id="PS50893">
    <property type="entry name" value="ABC_TRANSPORTER_2"/>
    <property type="match status" value="1"/>
</dbReference>
<evidence type="ECO:0000313" key="10">
    <source>
        <dbReference type="Proteomes" id="UP000030416"/>
    </source>
</evidence>
<name>A0A0A3I7L5_9BACL</name>
<dbReference type="PANTHER" id="PTHR43297:SF2">
    <property type="entry name" value="DIPEPTIDE TRANSPORT ATP-BINDING PROTEIN DPPD"/>
    <property type="match status" value="1"/>
</dbReference>
<organism evidence="9 10">
    <name type="scientific">Ureibacillus manganicus DSM 26584</name>
    <dbReference type="NCBI Taxonomy" id="1384049"/>
    <lineage>
        <taxon>Bacteria</taxon>
        <taxon>Bacillati</taxon>
        <taxon>Bacillota</taxon>
        <taxon>Bacilli</taxon>
        <taxon>Bacillales</taxon>
        <taxon>Caryophanaceae</taxon>
        <taxon>Ureibacillus</taxon>
    </lineage>
</organism>
<reference evidence="9 10" key="1">
    <citation type="submission" date="2014-02" db="EMBL/GenBank/DDBJ databases">
        <title>Draft genome sequence of Lysinibacillus manganicus DSM 26584T.</title>
        <authorList>
            <person name="Zhang F."/>
            <person name="Wang G."/>
            <person name="Zhang L."/>
        </authorList>
    </citation>
    <scope>NUCLEOTIDE SEQUENCE [LARGE SCALE GENOMIC DNA]</scope>
    <source>
        <strain evidence="9 10">DSM 26584</strain>
    </source>
</reference>
<dbReference type="OrthoDB" id="9802264at2"/>
<keyword evidence="5" id="KW-0547">Nucleotide-binding</keyword>
<feature type="domain" description="ABC transporter" evidence="8">
    <location>
        <begin position="6"/>
        <end position="256"/>
    </location>
</feature>
<dbReference type="CDD" id="cd03257">
    <property type="entry name" value="ABC_NikE_OppD_transporters"/>
    <property type="match status" value="1"/>
</dbReference>
<keyword evidence="6 9" id="KW-0067">ATP-binding</keyword>
<dbReference type="SUPFAM" id="SSF52540">
    <property type="entry name" value="P-loop containing nucleoside triphosphate hydrolases"/>
    <property type="match status" value="1"/>
</dbReference>
<proteinExistence type="inferred from homology"/>
<evidence type="ECO:0000256" key="7">
    <source>
        <dbReference type="ARBA" id="ARBA00023136"/>
    </source>
</evidence>
<evidence type="ECO:0000256" key="5">
    <source>
        <dbReference type="ARBA" id="ARBA00022741"/>
    </source>
</evidence>
<dbReference type="SMART" id="SM00382">
    <property type="entry name" value="AAA"/>
    <property type="match status" value="1"/>
</dbReference>
<dbReference type="Gene3D" id="3.40.50.300">
    <property type="entry name" value="P-loop containing nucleotide triphosphate hydrolases"/>
    <property type="match status" value="1"/>
</dbReference>
<comment type="caution">
    <text evidence="9">The sequence shown here is derived from an EMBL/GenBank/DDBJ whole genome shotgun (WGS) entry which is preliminary data.</text>
</comment>
<accession>A0A0A3I7L5</accession>
<protein>
    <submittedName>
        <fullName evidence="9">Peptide ABC transporter ATP-binding protein</fullName>
    </submittedName>
</protein>
<dbReference type="Pfam" id="PF08352">
    <property type="entry name" value="oligo_HPY"/>
    <property type="match status" value="1"/>
</dbReference>
<evidence type="ECO:0000259" key="8">
    <source>
        <dbReference type="PROSITE" id="PS50893"/>
    </source>
</evidence>
<dbReference type="NCBIfam" id="TIGR01727">
    <property type="entry name" value="oligo_HPY"/>
    <property type="match status" value="1"/>
</dbReference>
<dbReference type="InterPro" id="IPR013563">
    <property type="entry name" value="Oligopep_ABC_C"/>
</dbReference>
<dbReference type="EMBL" id="JPVN01000010">
    <property type="protein sequence ID" value="KGR78723.1"/>
    <property type="molecule type" value="Genomic_DNA"/>
</dbReference>
<keyword evidence="10" id="KW-1185">Reference proteome</keyword>
<dbReference type="STRING" id="1384049.CD29_10135"/>
<gene>
    <name evidence="9" type="ORF">CD29_10135</name>
</gene>
<dbReference type="RefSeq" id="WP_156111887.1">
    <property type="nucleotide sequence ID" value="NZ_AVDA01000010.1"/>
</dbReference>
<dbReference type="GO" id="GO:0005524">
    <property type="term" value="F:ATP binding"/>
    <property type="evidence" value="ECO:0007669"/>
    <property type="project" value="UniProtKB-KW"/>
</dbReference>
<dbReference type="InterPro" id="IPR003439">
    <property type="entry name" value="ABC_transporter-like_ATP-bd"/>
</dbReference>
<dbReference type="GO" id="GO:0005886">
    <property type="term" value="C:plasma membrane"/>
    <property type="evidence" value="ECO:0007669"/>
    <property type="project" value="UniProtKB-SubCell"/>
</dbReference>
<keyword evidence="3" id="KW-0813">Transport</keyword>
<dbReference type="Proteomes" id="UP000030416">
    <property type="component" value="Unassembled WGS sequence"/>
</dbReference>
<dbReference type="Pfam" id="PF00005">
    <property type="entry name" value="ABC_tran"/>
    <property type="match status" value="1"/>
</dbReference>
<dbReference type="GO" id="GO:0016887">
    <property type="term" value="F:ATP hydrolysis activity"/>
    <property type="evidence" value="ECO:0007669"/>
    <property type="project" value="InterPro"/>
</dbReference>